<evidence type="ECO:0000313" key="7">
    <source>
        <dbReference type="EMBL" id="GAA4285340.1"/>
    </source>
</evidence>
<gene>
    <name evidence="7" type="ORF">GCM10022261_28710</name>
</gene>
<dbReference type="SUPFAM" id="SSF51735">
    <property type="entry name" value="NAD(P)-binding Rossmann-fold domains"/>
    <property type="match status" value="1"/>
</dbReference>
<name>A0ABP8EN01_9MICO</name>
<dbReference type="RefSeq" id="WP_344719269.1">
    <property type="nucleotide sequence ID" value="NZ_BAABAZ010000012.1"/>
</dbReference>
<accession>A0ABP8EN01</accession>
<dbReference type="PANTHER" id="PTHR43333">
    <property type="entry name" value="2-HACID_DH_C DOMAIN-CONTAINING PROTEIN"/>
    <property type="match status" value="1"/>
</dbReference>
<sequence>MTVLTILTAEDKPRPAQFDRLPESAEVRWVTAPELAEALVGADALLMWDFFSTALEDAFDSAGDLRWIHAASAGVDTLMFPALRESDIVLTNARGIFDRPIAEFVLAFILLFAKDMPESLELQAQRTWHRRETENIAGTRALVVGTGSIGREIARLLVAVGIEVRGAGSYARSNDPVFGDITDSAQLASHVADVDWLINVTPLTPATTGLIDAEVLAALPTSARLINVGRGASVITEDLVAALRSGEIAGAGLDVVDPEPLPAGHPLWECPGAVVTAHMSGDTHGWTDRLADQFMDNWDRFLADEPLLNVVDLSRGYVRS</sequence>
<evidence type="ECO:0000256" key="2">
    <source>
        <dbReference type="ARBA" id="ARBA00023002"/>
    </source>
</evidence>
<dbReference type="Pfam" id="PF00389">
    <property type="entry name" value="2-Hacid_dh"/>
    <property type="match status" value="1"/>
</dbReference>
<dbReference type="PANTHER" id="PTHR43333:SF1">
    <property type="entry name" value="D-ISOMER SPECIFIC 2-HYDROXYACID DEHYDROGENASE NAD-BINDING DOMAIN-CONTAINING PROTEIN"/>
    <property type="match status" value="1"/>
</dbReference>
<evidence type="ECO:0000259" key="6">
    <source>
        <dbReference type="Pfam" id="PF02826"/>
    </source>
</evidence>
<dbReference type="SUPFAM" id="SSF52283">
    <property type="entry name" value="Formate/glycerate dehydrogenase catalytic domain-like"/>
    <property type="match status" value="1"/>
</dbReference>
<evidence type="ECO:0000313" key="8">
    <source>
        <dbReference type="Proteomes" id="UP001501586"/>
    </source>
</evidence>
<keyword evidence="3" id="KW-0520">NAD</keyword>
<feature type="domain" description="D-isomer specific 2-hydroxyacid dehydrogenase catalytic" evidence="5">
    <location>
        <begin position="33"/>
        <end position="311"/>
    </location>
</feature>
<evidence type="ECO:0000259" key="5">
    <source>
        <dbReference type="Pfam" id="PF00389"/>
    </source>
</evidence>
<evidence type="ECO:0000256" key="3">
    <source>
        <dbReference type="ARBA" id="ARBA00023027"/>
    </source>
</evidence>
<evidence type="ECO:0000256" key="4">
    <source>
        <dbReference type="RuleBase" id="RU003719"/>
    </source>
</evidence>
<dbReference type="InterPro" id="IPR006139">
    <property type="entry name" value="D-isomer_2_OHA_DH_cat_dom"/>
</dbReference>
<reference evidence="8" key="1">
    <citation type="journal article" date="2019" name="Int. J. Syst. Evol. Microbiol.">
        <title>The Global Catalogue of Microorganisms (GCM) 10K type strain sequencing project: providing services to taxonomists for standard genome sequencing and annotation.</title>
        <authorList>
            <consortium name="The Broad Institute Genomics Platform"/>
            <consortium name="The Broad Institute Genome Sequencing Center for Infectious Disease"/>
            <person name="Wu L."/>
            <person name="Ma J."/>
        </authorList>
    </citation>
    <scope>NUCLEOTIDE SEQUENCE [LARGE SCALE GENOMIC DNA]</scope>
    <source>
        <strain evidence="8">JCM 17458</strain>
    </source>
</reference>
<dbReference type="EMBL" id="BAABAZ010000012">
    <property type="protein sequence ID" value="GAA4285340.1"/>
    <property type="molecule type" value="Genomic_DNA"/>
</dbReference>
<comment type="similarity">
    <text evidence="1 4">Belongs to the D-isomer specific 2-hydroxyacid dehydrogenase family.</text>
</comment>
<dbReference type="CDD" id="cd05300">
    <property type="entry name" value="2-Hacid_dh_1"/>
    <property type="match status" value="1"/>
</dbReference>
<dbReference type="Gene3D" id="3.40.50.720">
    <property type="entry name" value="NAD(P)-binding Rossmann-like Domain"/>
    <property type="match status" value="2"/>
</dbReference>
<dbReference type="InterPro" id="IPR006140">
    <property type="entry name" value="D-isomer_DH_NAD-bd"/>
</dbReference>
<dbReference type="InterPro" id="IPR036291">
    <property type="entry name" value="NAD(P)-bd_dom_sf"/>
</dbReference>
<comment type="caution">
    <text evidence="7">The sequence shown here is derived from an EMBL/GenBank/DDBJ whole genome shotgun (WGS) entry which is preliminary data.</text>
</comment>
<dbReference type="Pfam" id="PF02826">
    <property type="entry name" value="2-Hacid_dh_C"/>
    <property type="match status" value="1"/>
</dbReference>
<proteinExistence type="inferred from homology"/>
<dbReference type="Proteomes" id="UP001501586">
    <property type="component" value="Unassembled WGS sequence"/>
</dbReference>
<protein>
    <submittedName>
        <fullName evidence="7">D-2-hydroxyacid dehydrogenase</fullName>
    </submittedName>
</protein>
<evidence type="ECO:0000256" key="1">
    <source>
        <dbReference type="ARBA" id="ARBA00005854"/>
    </source>
</evidence>
<keyword evidence="8" id="KW-1185">Reference proteome</keyword>
<feature type="domain" description="D-isomer specific 2-hydroxyacid dehydrogenase NAD-binding" evidence="6">
    <location>
        <begin position="107"/>
        <end position="280"/>
    </location>
</feature>
<organism evidence="7 8">
    <name type="scientific">Brevibacterium daeguense</name>
    <dbReference type="NCBI Taxonomy" id="909936"/>
    <lineage>
        <taxon>Bacteria</taxon>
        <taxon>Bacillati</taxon>
        <taxon>Actinomycetota</taxon>
        <taxon>Actinomycetes</taxon>
        <taxon>Micrococcales</taxon>
        <taxon>Brevibacteriaceae</taxon>
        <taxon>Brevibacterium</taxon>
    </lineage>
</organism>
<keyword evidence="2 4" id="KW-0560">Oxidoreductase</keyword>